<dbReference type="SMART" id="SM00186">
    <property type="entry name" value="FBG"/>
    <property type="match status" value="1"/>
</dbReference>
<sequence length="175" mass="20056">VLTKRKDGSVNFERDWLAYQNGFGNKSGEYWLGLATMHRVSNKGRSYQLRVDMMLFSGETYYAKYSSFSVGAERGKYALHVSGYTGNAGDSFSYHDNTQFSTFDVDNDVINNFSCAGMFHCGFWFKACSVARLTGLYGETVENTYIGEDEYNQGIFWTYNLDDIHPKYIDMKIRP</sequence>
<dbReference type="PANTHER" id="PTHR19143:SF225">
    <property type="entry name" value="MICROFIBRIL-ASSOCIATED GLYCOPROTEIN 4"/>
    <property type="match status" value="1"/>
</dbReference>
<accession>A0AAD9JLS9</accession>
<dbReference type="EMBL" id="JAODUP010000242">
    <property type="protein sequence ID" value="KAK2155352.1"/>
    <property type="molecule type" value="Genomic_DNA"/>
</dbReference>
<dbReference type="InterPro" id="IPR036056">
    <property type="entry name" value="Fibrinogen-like_C"/>
</dbReference>
<dbReference type="PROSITE" id="PS51406">
    <property type="entry name" value="FIBRINOGEN_C_2"/>
    <property type="match status" value="1"/>
</dbReference>
<dbReference type="InterPro" id="IPR014716">
    <property type="entry name" value="Fibrinogen_a/b/g_C_1"/>
</dbReference>
<dbReference type="Pfam" id="PF00147">
    <property type="entry name" value="Fibrinogen_C"/>
    <property type="match status" value="1"/>
</dbReference>
<dbReference type="Gene3D" id="3.90.215.10">
    <property type="entry name" value="Gamma Fibrinogen, chain A, domain 1"/>
    <property type="match status" value="1"/>
</dbReference>
<evidence type="ECO:0000313" key="3">
    <source>
        <dbReference type="Proteomes" id="UP001208570"/>
    </source>
</evidence>
<dbReference type="GO" id="GO:0048251">
    <property type="term" value="P:elastic fiber assembly"/>
    <property type="evidence" value="ECO:0007669"/>
    <property type="project" value="TreeGrafter"/>
</dbReference>
<feature type="domain" description="Fibrinogen C-terminal" evidence="1">
    <location>
        <begin position="1"/>
        <end position="175"/>
    </location>
</feature>
<dbReference type="AlphaFoldDB" id="A0AAD9JLS9"/>
<dbReference type="Proteomes" id="UP001208570">
    <property type="component" value="Unassembled WGS sequence"/>
</dbReference>
<organism evidence="2 3">
    <name type="scientific">Paralvinella palmiformis</name>
    <dbReference type="NCBI Taxonomy" id="53620"/>
    <lineage>
        <taxon>Eukaryota</taxon>
        <taxon>Metazoa</taxon>
        <taxon>Spiralia</taxon>
        <taxon>Lophotrochozoa</taxon>
        <taxon>Annelida</taxon>
        <taxon>Polychaeta</taxon>
        <taxon>Sedentaria</taxon>
        <taxon>Canalipalpata</taxon>
        <taxon>Terebellida</taxon>
        <taxon>Terebelliformia</taxon>
        <taxon>Alvinellidae</taxon>
        <taxon>Paralvinella</taxon>
    </lineage>
</organism>
<dbReference type="InterPro" id="IPR050373">
    <property type="entry name" value="Fibrinogen_C-term_domain"/>
</dbReference>
<comment type="caution">
    <text evidence="2">The sequence shown here is derived from an EMBL/GenBank/DDBJ whole genome shotgun (WGS) entry which is preliminary data.</text>
</comment>
<dbReference type="PANTHER" id="PTHR19143">
    <property type="entry name" value="FIBRINOGEN/TENASCIN/ANGIOPOEITIN"/>
    <property type="match status" value="1"/>
</dbReference>
<gene>
    <name evidence="2" type="ORF">LSH36_242g06013</name>
</gene>
<evidence type="ECO:0000313" key="2">
    <source>
        <dbReference type="EMBL" id="KAK2155352.1"/>
    </source>
</evidence>
<dbReference type="SUPFAM" id="SSF56496">
    <property type="entry name" value="Fibrinogen C-terminal domain-like"/>
    <property type="match status" value="1"/>
</dbReference>
<keyword evidence="3" id="KW-1185">Reference proteome</keyword>
<evidence type="ECO:0000259" key="1">
    <source>
        <dbReference type="PROSITE" id="PS51406"/>
    </source>
</evidence>
<feature type="non-terminal residue" evidence="2">
    <location>
        <position position="1"/>
    </location>
</feature>
<dbReference type="InterPro" id="IPR002181">
    <property type="entry name" value="Fibrinogen_a/b/g_C_dom"/>
</dbReference>
<proteinExistence type="predicted"/>
<dbReference type="GO" id="GO:0005615">
    <property type="term" value="C:extracellular space"/>
    <property type="evidence" value="ECO:0007669"/>
    <property type="project" value="TreeGrafter"/>
</dbReference>
<reference evidence="2" key="1">
    <citation type="journal article" date="2023" name="Mol. Biol. Evol.">
        <title>Third-Generation Sequencing Reveals the Adaptive Role of the Epigenome in Three Deep-Sea Polychaetes.</title>
        <authorList>
            <person name="Perez M."/>
            <person name="Aroh O."/>
            <person name="Sun Y."/>
            <person name="Lan Y."/>
            <person name="Juniper S.K."/>
            <person name="Young C.R."/>
            <person name="Angers B."/>
            <person name="Qian P.Y."/>
        </authorList>
    </citation>
    <scope>NUCLEOTIDE SEQUENCE</scope>
    <source>
        <strain evidence="2">P08H-3</strain>
    </source>
</reference>
<name>A0AAD9JLS9_9ANNE</name>
<protein>
    <recommendedName>
        <fullName evidence="1">Fibrinogen C-terminal domain-containing protein</fullName>
    </recommendedName>
</protein>